<keyword evidence="2" id="KW-1185">Reference proteome</keyword>
<reference evidence="1 2" key="1">
    <citation type="submission" date="2021-12" db="EMBL/GenBank/DDBJ databases">
        <title>Genome sequencing of bacteria with rrn-lacking chromosome and rrn-plasmid.</title>
        <authorList>
            <person name="Anda M."/>
            <person name="Iwasaki W."/>
        </authorList>
    </citation>
    <scope>NUCLEOTIDE SEQUENCE [LARGE SCALE GENOMIC DNA]</scope>
    <source>
        <strain evidence="1 2">DSM 100852</strain>
    </source>
</reference>
<evidence type="ECO:0000313" key="2">
    <source>
        <dbReference type="Proteomes" id="UP001348817"/>
    </source>
</evidence>
<dbReference type="AlphaFoldDB" id="A0AAU9C8P2"/>
<dbReference type="KEGG" id="fax:FUAX_07860"/>
<evidence type="ECO:0000313" key="1">
    <source>
        <dbReference type="EMBL" id="BDD08354.1"/>
    </source>
</evidence>
<dbReference type="PROSITE" id="PS51257">
    <property type="entry name" value="PROKAR_LIPOPROTEIN"/>
    <property type="match status" value="1"/>
</dbReference>
<dbReference type="EMBL" id="AP025314">
    <property type="protein sequence ID" value="BDD08354.1"/>
    <property type="molecule type" value="Genomic_DNA"/>
</dbReference>
<sequence>MRRLSLFLSLPIILTACGQGNKKASSQETKEATVAVAPVPEAGFVSELDNMSNCESATYDEKRDVLYVSLQGGAEPGDGTIAKVSTEGELIDASFVKGLNDPKGVAVHGDKLYVADVTNLVEVDLSTGEKTLHSGGKAEYLSDVTVTDAGELYVSEMHQSAVYVLKDGSMVEWLRTPELENPNGVLAVGDDLYVGAWGKYADKNPLGAKQGDLLKVNMATQKISHVTKGDFGHLDGVQRFGDSHFLTSNWITGDISRVSATTGKADKILTVEQSVGDILYLPSKKLLVLPVGNINKLKFYKVK</sequence>
<proteinExistence type="predicted"/>
<dbReference type="Gene3D" id="2.120.10.30">
    <property type="entry name" value="TolB, C-terminal domain"/>
    <property type="match status" value="1"/>
</dbReference>
<name>A0AAU9C8P2_9BACT</name>
<gene>
    <name evidence="1" type="ORF">FUAX_07860</name>
</gene>
<protein>
    <submittedName>
        <fullName evidence="1">ATP/GTP-binding protein</fullName>
    </submittedName>
</protein>
<dbReference type="InterPro" id="IPR011042">
    <property type="entry name" value="6-blade_b-propeller_TolB-like"/>
</dbReference>
<organism evidence="1 2">
    <name type="scientific">Fulvitalea axinellae</name>
    <dbReference type="NCBI Taxonomy" id="1182444"/>
    <lineage>
        <taxon>Bacteria</taxon>
        <taxon>Pseudomonadati</taxon>
        <taxon>Bacteroidota</taxon>
        <taxon>Cytophagia</taxon>
        <taxon>Cytophagales</taxon>
        <taxon>Persicobacteraceae</taxon>
        <taxon>Fulvitalea</taxon>
    </lineage>
</organism>
<accession>A0AAU9C8P2</accession>
<dbReference type="Proteomes" id="UP001348817">
    <property type="component" value="Chromosome"/>
</dbReference>
<dbReference type="RefSeq" id="WP_338393620.1">
    <property type="nucleotide sequence ID" value="NZ_AP025314.1"/>
</dbReference>
<dbReference type="SUPFAM" id="SSF63825">
    <property type="entry name" value="YWTD domain"/>
    <property type="match status" value="1"/>
</dbReference>